<dbReference type="SUPFAM" id="SSF46785">
    <property type="entry name" value="Winged helix' DNA-binding domain"/>
    <property type="match status" value="2"/>
</dbReference>
<dbReference type="Pfam" id="PF04337">
    <property type="entry name" value="DUF480"/>
    <property type="match status" value="1"/>
</dbReference>
<dbReference type="STRING" id="1445510.YC6258_05087"/>
<dbReference type="InterPro" id="IPR036390">
    <property type="entry name" value="WH_DNA-bd_sf"/>
</dbReference>
<dbReference type="Proteomes" id="UP000032266">
    <property type="component" value="Chromosome"/>
</dbReference>
<name>A0A0C5VR54_9GAMM</name>
<dbReference type="KEGG" id="gsn:YC6258_05087"/>
<dbReference type="InterPro" id="IPR036388">
    <property type="entry name" value="WH-like_DNA-bd_sf"/>
</dbReference>
<evidence type="ECO:0000256" key="1">
    <source>
        <dbReference type="HAMAP-Rule" id="MF_01584"/>
    </source>
</evidence>
<reference evidence="3 4" key="1">
    <citation type="submission" date="2014-01" db="EMBL/GenBank/DDBJ databases">
        <title>Full genme sequencing of cellulolytic bacterium Gynuella sunshinyii YC6258T gen. nov., sp. nov.</title>
        <authorList>
            <person name="Khan H."/>
            <person name="Chung E.J."/>
            <person name="Chung Y.R."/>
        </authorList>
    </citation>
    <scope>NUCLEOTIDE SEQUENCE [LARGE SCALE GENOMIC DNA]</scope>
    <source>
        <strain evidence="3 4">YC6258</strain>
    </source>
</reference>
<evidence type="ECO:0000313" key="4">
    <source>
        <dbReference type="Proteomes" id="UP000032266"/>
    </source>
</evidence>
<dbReference type="PANTHER" id="PTHR38768">
    <property type="entry name" value="UPF0502 PROTEIN YCEH"/>
    <property type="match status" value="1"/>
</dbReference>
<dbReference type="OrthoDB" id="9784785at2"/>
<dbReference type="RefSeq" id="WP_044618947.1">
    <property type="nucleotide sequence ID" value="NZ_CP007142.1"/>
</dbReference>
<dbReference type="HOGENOM" id="CLU_057831_2_0_6"/>
<proteinExistence type="inferred from homology"/>
<dbReference type="Gene3D" id="1.10.10.10">
    <property type="entry name" value="Winged helix-like DNA-binding domain superfamily/Winged helix DNA-binding domain"/>
    <property type="match status" value="2"/>
</dbReference>
<keyword evidence="2" id="KW-0175">Coiled coil</keyword>
<dbReference type="HAMAP" id="MF_01584">
    <property type="entry name" value="UPF0502"/>
    <property type="match status" value="1"/>
</dbReference>
<sequence length="216" mass="24579">MSKELTELQIRILGCLIEKEITTPEQYPLSLNGLTTACNQKSNREPVLNLSEQEVQTIVDELIQLYHVVEDNGARVVKYKHRFCNTEYGKLKLSDQELGILCVMFVRGPQTPGELRTRTQRLCHFSDVNDVEKVLQNMAAREEGALVRQLPREPGKRENRWMHLFSGDDMPAANAAVTNASISTTEDLGAEVARLREEVQELRELVEMLIEEKDQG</sequence>
<keyword evidence="4" id="KW-1185">Reference proteome</keyword>
<evidence type="ECO:0000256" key="2">
    <source>
        <dbReference type="SAM" id="Coils"/>
    </source>
</evidence>
<dbReference type="PANTHER" id="PTHR38768:SF1">
    <property type="entry name" value="UPF0502 PROTEIN YCEH"/>
    <property type="match status" value="1"/>
</dbReference>
<comment type="similarity">
    <text evidence="1">Belongs to the UPF0502 family.</text>
</comment>
<protein>
    <submittedName>
        <fullName evidence="3">Uncharacterized protein</fullName>
    </submittedName>
</protein>
<dbReference type="PATRIC" id="fig|1445510.3.peg.5046"/>
<dbReference type="InterPro" id="IPR007432">
    <property type="entry name" value="DUF480"/>
</dbReference>
<dbReference type="AlphaFoldDB" id="A0A0C5VR54"/>
<organism evidence="3 4">
    <name type="scientific">Gynuella sunshinyii YC6258</name>
    <dbReference type="NCBI Taxonomy" id="1445510"/>
    <lineage>
        <taxon>Bacteria</taxon>
        <taxon>Pseudomonadati</taxon>
        <taxon>Pseudomonadota</taxon>
        <taxon>Gammaproteobacteria</taxon>
        <taxon>Oceanospirillales</taxon>
        <taxon>Saccharospirillaceae</taxon>
        <taxon>Gynuella</taxon>
    </lineage>
</organism>
<accession>A0A0C5VR54</accession>
<gene>
    <name evidence="3" type="ORF">YC6258_05087</name>
</gene>
<dbReference type="EMBL" id="CP007142">
    <property type="protein sequence ID" value="AJQ97117.1"/>
    <property type="molecule type" value="Genomic_DNA"/>
</dbReference>
<evidence type="ECO:0000313" key="3">
    <source>
        <dbReference type="EMBL" id="AJQ97117.1"/>
    </source>
</evidence>
<feature type="coiled-coil region" evidence="2">
    <location>
        <begin position="185"/>
        <end position="215"/>
    </location>
</feature>